<reference evidence="6" key="2">
    <citation type="journal article" date="2022" name="Microbiol. Resour. Announc.">
        <title>Metagenome Sequencing to Explore Phylogenomics of Terrestrial Cyanobacteria.</title>
        <authorList>
            <person name="Ward R.D."/>
            <person name="Stajich J.E."/>
            <person name="Johansen J.R."/>
            <person name="Huntemann M."/>
            <person name="Clum A."/>
            <person name="Foster B."/>
            <person name="Foster B."/>
            <person name="Roux S."/>
            <person name="Palaniappan K."/>
            <person name="Varghese N."/>
            <person name="Mukherjee S."/>
            <person name="Reddy T.B.K."/>
            <person name="Daum C."/>
            <person name="Copeland A."/>
            <person name="Chen I.A."/>
            <person name="Ivanova N.N."/>
            <person name="Kyrpides N.C."/>
            <person name="Shapiro N."/>
            <person name="Eloe-Fadrosh E.A."/>
            <person name="Pietrasiak N."/>
        </authorList>
    </citation>
    <scope>NUCLEOTIDE SEQUENCE</scope>
    <source>
        <strain evidence="6">HA4357-MV3</strain>
    </source>
</reference>
<dbReference type="InterPro" id="IPR001031">
    <property type="entry name" value="Thioesterase"/>
</dbReference>
<dbReference type="Gene3D" id="3.40.50.980">
    <property type="match status" value="2"/>
</dbReference>
<keyword evidence="4" id="KW-0597">Phosphoprotein</keyword>
<dbReference type="InterPro" id="IPR009081">
    <property type="entry name" value="PP-bd_ACP"/>
</dbReference>
<keyword evidence="3" id="KW-0596">Phosphopantetheine</keyword>
<dbReference type="SUPFAM" id="SSF47336">
    <property type="entry name" value="ACP-like"/>
    <property type="match status" value="1"/>
</dbReference>
<dbReference type="GO" id="GO:0044550">
    <property type="term" value="P:secondary metabolite biosynthetic process"/>
    <property type="evidence" value="ECO:0007669"/>
    <property type="project" value="UniProtKB-ARBA"/>
</dbReference>
<dbReference type="InterPro" id="IPR029058">
    <property type="entry name" value="AB_hydrolase_fold"/>
</dbReference>
<dbReference type="PROSITE" id="PS00012">
    <property type="entry name" value="PHOSPHOPANTETHEINE"/>
    <property type="match status" value="1"/>
</dbReference>
<dbReference type="InterPro" id="IPR036736">
    <property type="entry name" value="ACP-like_sf"/>
</dbReference>
<dbReference type="EMBL" id="JAHHHW010000106">
    <property type="protein sequence ID" value="MBW4433486.1"/>
    <property type="molecule type" value="Genomic_DNA"/>
</dbReference>
<comment type="cofactor">
    <cofactor evidence="1">
        <name>pantetheine 4'-phosphate</name>
        <dbReference type="ChEBI" id="CHEBI:47942"/>
    </cofactor>
</comment>
<dbReference type="PANTHER" id="PTHR45527:SF14">
    <property type="entry name" value="PLIPASTATIN SYNTHASE SUBUNIT B"/>
    <property type="match status" value="1"/>
</dbReference>
<dbReference type="AlphaFoldDB" id="A0A9E3HA26"/>
<gene>
    <name evidence="6" type="ORF">KME28_17625</name>
</gene>
<dbReference type="InterPro" id="IPR000873">
    <property type="entry name" value="AMP-dep_synth/lig_dom"/>
</dbReference>
<dbReference type="Gene3D" id="1.10.1200.10">
    <property type="entry name" value="ACP-like"/>
    <property type="match status" value="1"/>
</dbReference>
<dbReference type="InterPro" id="IPR020845">
    <property type="entry name" value="AMP-binding_CS"/>
</dbReference>
<dbReference type="InterPro" id="IPR045851">
    <property type="entry name" value="AMP-bd_C_sf"/>
</dbReference>
<dbReference type="Gene3D" id="2.30.38.10">
    <property type="entry name" value="Luciferase, Domain 3"/>
    <property type="match status" value="1"/>
</dbReference>
<accession>A0A9E3HA26</accession>
<sequence>MGIMKFIHNFLEIGERETYSERQSGSVSENYLLSPEEKQNILFTWNQTQTNYDLSFCLHELFTAQVEKTPDANALKFADQELTYHQLNCRANQLAHYLQSLGIATEDLVGICVERSLEMVVGLLGILKAGAAYVPIDPGYPQERLAYMLEDSQVSVLLTQSHLVDNLPTRPTHTICLDTDWEKISQNSDRNLQNTTTPENLAYVIYTSGSTGKPKGAMNTHRGICNRLLWMQDTYQLTEQDKVLQKTPFSFDVSVWEFFWPLITGARLIIAQPGGHRDSSYLINTIIQEEITTLHFVPSMLQVFLQAKGMENFQSLKRVMTSGEALPVSLQERFFERLGCELHNLYGPTEAAIDVTFWQCQPQSQYQTVPIGRPIANTQIYILDQHLQPVPVDVVGELYIGGVGVARGYWRRPELTTERFVANPFATGQMYKTGDLARYLPDGNIEYVGRIDDQVKIRGFRIELGEIESTLTQHPQISQVVVVAQTDNLNNKHLIAYIVSHQEPPTPTELRNFLRDKLPEFMVPSAFVCLNSFPLTPSGKIDRRSLPKPDFSNLITHENFTPPRNDLERKLVQIWSEILQISEIDIRDNFFEIGGNSLLALHLTNAIEQKFGRELSLSTLLTNSSIEKLAEILQNSTDIFSNSPIVAIQPKGTKRPFFCIHPAGGHVLCYFSLAHYLGTDQPFYGLQAQGFYGEEEPLTTVTEMASLYAQAIQTIQPTGPYQIGGWSFGGVVAYETAQQLHQQGKEVSLLAILDSYVPILLDKNKKIDDVYLVGVLSRVFGGMFGQDNLILLAEIENLSVEESLNYIIEKARQAKIFPPGVERHNNRRILDVLVGTLKATYFYQRRPYPGKVTIFRAREKHIMAPDPTLVWVELFSVLAAEEIEIHNVPGNHYSFVLEPHVQALAESLQKCLL</sequence>
<dbReference type="Proteomes" id="UP000813215">
    <property type="component" value="Unassembled WGS sequence"/>
</dbReference>
<dbReference type="GO" id="GO:0031177">
    <property type="term" value="F:phosphopantetheine binding"/>
    <property type="evidence" value="ECO:0007669"/>
    <property type="project" value="InterPro"/>
</dbReference>
<dbReference type="Gene3D" id="3.40.50.1820">
    <property type="entry name" value="alpha/beta hydrolase"/>
    <property type="match status" value="1"/>
</dbReference>
<dbReference type="Pfam" id="PF00550">
    <property type="entry name" value="PP-binding"/>
    <property type="match status" value="1"/>
</dbReference>
<dbReference type="Pfam" id="PF00501">
    <property type="entry name" value="AMP-binding"/>
    <property type="match status" value="1"/>
</dbReference>
<dbReference type="PROSITE" id="PS50075">
    <property type="entry name" value="CARRIER"/>
    <property type="match status" value="1"/>
</dbReference>
<organism evidence="6 7">
    <name type="scientific">Pelatocladus maniniholoensis HA4357-MV3</name>
    <dbReference type="NCBI Taxonomy" id="1117104"/>
    <lineage>
        <taxon>Bacteria</taxon>
        <taxon>Bacillati</taxon>
        <taxon>Cyanobacteriota</taxon>
        <taxon>Cyanophyceae</taxon>
        <taxon>Nostocales</taxon>
        <taxon>Nostocaceae</taxon>
        <taxon>Pelatocladus</taxon>
    </lineage>
</organism>
<dbReference type="Pfam" id="PF13193">
    <property type="entry name" value="AMP-binding_C"/>
    <property type="match status" value="1"/>
</dbReference>
<protein>
    <submittedName>
        <fullName evidence="6">Amino acid adenylation domain-containing protein</fullName>
    </submittedName>
</protein>
<dbReference type="InterPro" id="IPR006162">
    <property type="entry name" value="Ppantetheine_attach_site"/>
</dbReference>
<dbReference type="InterPro" id="IPR020806">
    <property type="entry name" value="PKS_PP-bd"/>
</dbReference>
<evidence type="ECO:0000256" key="2">
    <source>
        <dbReference type="ARBA" id="ARBA00006432"/>
    </source>
</evidence>
<evidence type="ECO:0000256" key="1">
    <source>
        <dbReference type="ARBA" id="ARBA00001957"/>
    </source>
</evidence>
<dbReference type="PANTHER" id="PTHR45527">
    <property type="entry name" value="NONRIBOSOMAL PEPTIDE SYNTHETASE"/>
    <property type="match status" value="1"/>
</dbReference>
<dbReference type="FunFam" id="3.30.300.30:FF:000010">
    <property type="entry name" value="Enterobactin synthetase component F"/>
    <property type="match status" value="1"/>
</dbReference>
<dbReference type="InterPro" id="IPR010071">
    <property type="entry name" value="AA_adenyl_dom"/>
</dbReference>
<evidence type="ECO:0000256" key="4">
    <source>
        <dbReference type="ARBA" id="ARBA00022553"/>
    </source>
</evidence>
<name>A0A9E3HA26_9NOST</name>
<comment type="similarity">
    <text evidence="2">Belongs to the ATP-dependent AMP-binding enzyme family.</text>
</comment>
<dbReference type="SUPFAM" id="SSF53474">
    <property type="entry name" value="alpha/beta-Hydrolases"/>
    <property type="match status" value="1"/>
</dbReference>
<dbReference type="InterPro" id="IPR025110">
    <property type="entry name" value="AMP-bd_C"/>
</dbReference>
<comment type="caution">
    <text evidence="6">The sequence shown here is derived from an EMBL/GenBank/DDBJ whole genome shotgun (WGS) entry which is preliminary data.</text>
</comment>
<evidence type="ECO:0000313" key="7">
    <source>
        <dbReference type="Proteomes" id="UP000813215"/>
    </source>
</evidence>
<dbReference type="Pfam" id="PF00975">
    <property type="entry name" value="Thioesterase"/>
    <property type="match status" value="1"/>
</dbReference>
<evidence type="ECO:0000259" key="5">
    <source>
        <dbReference type="PROSITE" id="PS50075"/>
    </source>
</evidence>
<dbReference type="SUPFAM" id="SSF56801">
    <property type="entry name" value="Acetyl-CoA synthetase-like"/>
    <property type="match status" value="1"/>
</dbReference>
<dbReference type="FunFam" id="2.30.38.10:FF:000001">
    <property type="entry name" value="Non-ribosomal peptide synthetase PvdI"/>
    <property type="match status" value="1"/>
</dbReference>
<evidence type="ECO:0000256" key="3">
    <source>
        <dbReference type="ARBA" id="ARBA00022450"/>
    </source>
</evidence>
<dbReference type="FunFam" id="3.40.50.12780:FF:000012">
    <property type="entry name" value="Non-ribosomal peptide synthetase"/>
    <property type="match status" value="1"/>
</dbReference>
<proteinExistence type="inferred from homology"/>
<dbReference type="GO" id="GO:0043041">
    <property type="term" value="P:amino acid activation for nonribosomal peptide biosynthetic process"/>
    <property type="evidence" value="ECO:0007669"/>
    <property type="project" value="TreeGrafter"/>
</dbReference>
<dbReference type="FunFam" id="3.40.50.980:FF:000002">
    <property type="entry name" value="Enterobactin synthetase component F"/>
    <property type="match status" value="1"/>
</dbReference>
<dbReference type="FunFam" id="1.10.1200.10:FF:000005">
    <property type="entry name" value="Nonribosomal peptide synthetase 1"/>
    <property type="match status" value="1"/>
</dbReference>
<reference evidence="6" key="1">
    <citation type="submission" date="2021-05" db="EMBL/GenBank/DDBJ databases">
        <authorList>
            <person name="Pietrasiak N."/>
            <person name="Ward R."/>
            <person name="Stajich J.E."/>
            <person name="Kurbessoian T."/>
        </authorList>
    </citation>
    <scope>NUCLEOTIDE SEQUENCE</scope>
    <source>
        <strain evidence="6">HA4357-MV3</strain>
    </source>
</reference>
<dbReference type="CDD" id="cd17646">
    <property type="entry name" value="A_NRPS_AB3403-like"/>
    <property type="match status" value="1"/>
</dbReference>
<dbReference type="PROSITE" id="PS00455">
    <property type="entry name" value="AMP_BINDING"/>
    <property type="match status" value="1"/>
</dbReference>
<evidence type="ECO:0000313" key="6">
    <source>
        <dbReference type="EMBL" id="MBW4433486.1"/>
    </source>
</evidence>
<dbReference type="GO" id="GO:0005829">
    <property type="term" value="C:cytosol"/>
    <property type="evidence" value="ECO:0007669"/>
    <property type="project" value="TreeGrafter"/>
</dbReference>
<dbReference type="NCBIfam" id="TIGR01733">
    <property type="entry name" value="AA-adenyl-dom"/>
    <property type="match status" value="1"/>
</dbReference>
<dbReference type="SMART" id="SM00823">
    <property type="entry name" value="PKS_PP"/>
    <property type="match status" value="1"/>
</dbReference>
<dbReference type="Gene3D" id="3.30.300.30">
    <property type="match status" value="1"/>
</dbReference>
<feature type="domain" description="Carrier" evidence="5">
    <location>
        <begin position="562"/>
        <end position="637"/>
    </location>
</feature>